<keyword evidence="6" id="KW-0808">Transferase</keyword>
<reference evidence="17 18" key="1">
    <citation type="submission" date="2019-05" db="EMBL/GenBank/DDBJ databases">
        <authorList>
            <person name="Narsing Rao M.P."/>
            <person name="Li W.J."/>
        </authorList>
    </citation>
    <scope>NUCLEOTIDE SEQUENCE [LARGE SCALE GENOMIC DNA]</scope>
    <source>
        <strain evidence="17 18">SYSU_K30003</strain>
    </source>
</reference>
<accession>A0A5R9G095</accession>
<evidence type="ECO:0000259" key="16">
    <source>
        <dbReference type="PROSITE" id="PS50885"/>
    </source>
</evidence>
<dbReference type="PANTHER" id="PTHR45528:SF9">
    <property type="entry name" value="SENSOR HISTIDINE KINASE YBDK"/>
    <property type="match status" value="1"/>
</dbReference>
<dbReference type="InterPro" id="IPR003661">
    <property type="entry name" value="HisK_dim/P_dom"/>
</dbReference>
<dbReference type="Pfam" id="PF02518">
    <property type="entry name" value="HATPase_c"/>
    <property type="match status" value="1"/>
</dbReference>
<dbReference type="InterPro" id="IPR050398">
    <property type="entry name" value="HssS/ArlS-like"/>
</dbReference>
<keyword evidence="4" id="KW-1003">Cell membrane</keyword>
<dbReference type="GO" id="GO:0000155">
    <property type="term" value="F:phosphorelay sensor kinase activity"/>
    <property type="evidence" value="ECO:0007669"/>
    <property type="project" value="InterPro"/>
</dbReference>
<keyword evidence="7 14" id="KW-0812">Transmembrane</keyword>
<sequence>MKVKKRHSLLWKYLLLIAVAVLLLPVAFTTITILFYEPSRGVLPDGKGDFLSALDVEALWHEEARSLEAAPQADVAASLERWQAEYPDSTVVWVDAEGRRVMQAPDTAGYPASWTRAETIRFMKDGYDADPFTVVAQLGTEGERGFLALTVPRRVFESEPVNRYGLGEYSAIVGTFLVLALFMAVSAMFFYRVRGRLLRLRDAMTSPSAPGGLPEPVAPKLEDEVGQLERAFNDMLAELTHSREREREEEALRRELIASLSHDLRTPLTAIRGHAYRLAQEASTEAGRESAALIDRRIGQMDRLIDNLLSYTLLSAGKYPFHPKPTDVARLVRTSCAGWYATFEREGFEIDVELPEEAVVWEIDPGWMERVLDNLFQNVLRHAKEGRYVGVRLSVDGRGEARIAIADRGGGMERGSGEKGAGIGLSIAELMLREMRLRWTFESGPSGTTVTIDRNLNES</sequence>
<gene>
    <name evidence="17" type="ORF">FE782_23990</name>
</gene>
<dbReference type="SMART" id="SM00387">
    <property type="entry name" value="HATPase_c"/>
    <property type="match status" value="1"/>
</dbReference>
<comment type="catalytic activity">
    <reaction evidence="1">
        <text>ATP + protein L-histidine = ADP + protein N-phospho-L-histidine.</text>
        <dbReference type="EC" id="2.7.13.3"/>
    </reaction>
</comment>
<evidence type="ECO:0000256" key="13">
    <source>
        <dbReference type="ARBA" id="ARBA00023136"/>
    </source>
</evidence>
<dbReference type="PROSITE" id="PS50885">
    <property type="entry name" value="HAMP"/>
    <property type="match status" value="1"/>
</dbReference>
<evidence type="ECO:0000256" key="4">
    <source>
        <dbReference type="ARBA" id="ARBA00022475"/>
    </source>
</evidence>
<dbReference type="EMBL" id="VCIW01000019">
    <property type="protein sequence ID" value="TLS49732.1"/>
    <property type="molecule type" value="Genomic_DNA"/>
</dbReference>
<keyword evidence="11 14" id="KW-1133">Transmembrane helix</keyword>
<dbReference type="InterPro" id="IPR036890">
    <property type="entry name" value="HATPase_C_sf"/>
</dbReference>
<evidence type="ECO:0000313" key="17">
    <source>
        <dbReference type="EMBL" id="TLS49732.1"/>
    </source>
</evidence>
<keyword evidence="13 14" id="KW-0472">Membrane</keyword>
<comment type="subcellular location">
    <subcellularLocation>
        <location evidence="2">Cell membrane</location>
        <topology evidence="2">Multi-pass membrane protein</topology>
    </subcellularLocation>
</comment>
<feature type="transmembrane region" description="Helical" evidence="14">
    <location>
        <begin position="12"/>
        <end position="36"/>
    </location>
</feature>
<evidence type="ECO:0000256" key="6">
    <source>
        <dbReference type="ARBA" id="ARBA00022679"/>
    </source>
</evidence>
<keyword evidence="9 17" id="KW-0418">Kinase</keyword>
<dbReference type="Pfam" id="PF00512">
    <property type="entry name" value="HisKA"/>
    <property type="match status" value="1"/>
</dbReference>
<dbReference type="Proteomes" id="UP000309676">
    <property type="component" value="Unassembled WGS sequence"/>
</dbReference>
<keyword evidence="12" id="KW-0902">Two-component regulatory system</keyword>
<evidence type="ECO:0000313" key="18">
    <source>
        <dbReference type="Proteomes" id="UP000309676"/>
    </source>
</evidence>
<dbReference type="Gene3D" id="3.30.565.10">
    <property type="entry name" value="Histidine kinase-like ATPase, C-terminal domain"/>
    <property type="match status" value="1"/>
</dbReference>
<organism evidence="17 18">
    <name type="scientific">Paenibacillus antri</name>
    <dbReference type="NCBI Taxonomy" id="2582848"/>
    <lineage>
        <taxon>Bacteria</taxon>
        <taxon>Bacillati</taxon>
        <taxon>Bacillota</taxon>
        <taxon>Bacilli</taxon>
        <taxon>Bacillales</taxon>
        <taxon>Paenibacillaceae</taxon>
        <taxon>Paenibacillus</taxon>
    </lineage>
</organism>
<comment type="caution">
    <text evidence="17">The sequence shown here is derived from an EMBL/GenBank/DDBJ whole genome shotgun (WGS) entry which is preliminary data.</text>
</comment>
<evidence type="ECO:0000256" key="2">
    <source>
        <dbReference type="ARBA" id="ARBA00004651"/>
    </source>
</evidence>
<dbReference type="InterPro" id="IPR036097">
    <property type="entry name" value="HisK_dim/P_sf"/>
</dbReference>
<keyword evidence="5" id="KW-0597">Phosphoprotein</keyword>
<feature type="domain" description="HAMP" evidence="16">
    <location>
        <begin position="191"/>
        <end position="244"/>
    </location>
</feature>
<keyword evidence="10" id="KW-0067">ATP-binding</keyword>
<evidence type="ECO:0000256" key="8">
    <source>
        <dbReference type="ARBA" id="ARBA00022741"/>
    </source>
</evidence>
<dbReference type="CDD" id="cd06225">
    <property type="entry name" value="HAMP"/>
    <property type="match status" value="1"/>
</dbReference>
<dbReference type="AlphaFoldDB" id="A0A5R9G095"/>
<dbReference type="GO" id="GO:0005886">
    <property type="term" value="C:plasma membrane"/>
    <property type="evidence" value="ECO:0007669"/>
    <property type="project" value="UniProtKB-SubCell"/>
</dbReference>
<dbReference type="Pfam" id="PF00672">
    <property type="entry name" value="HAMP"/>
    <property type="match status" value="1"/>
</dbReference>
<dbReference type="SMART" id="SM00388">
    <property type="entry name" value="HisKA"/>
    <property type="match status" value="1"/>
</dbReference>
<dbReference type="GO" id="GO:0005524">
    <property type="term" value="F:ATP binding"/>
    <property type="evidence" value="ECO:0007669"/>
    <property type="project" value="UniProtKB-KW"/>
</dbReference>
<evidence type="ECO:0000256" key="10">
    <source>
        <dbReference type="ARBA" id="ARBA00022840"/>
    </source>
</evidence>
<dbReference type="InterPro" id="IPR005467">
    <property type="entry name" value="His_kinase_dom"/>
</dbReference>
<dbReference type="SUPFAM" id="SSF55874">
    <property type="entry name" value="ATPase domain of HSP90 chaperone/DNA topoisomerase II/histidine kinase"/>
    <property type="match status" value="1"/>
</dbReference>
<feature type="transmembrane region" description="Helical" evidence="14">
    <location>
        <begin position="169"/>
        <end position="191"/>
    </location>
</feature>
<protein>
    <recommendedName>
        <fullName evidence="3">histidine kinase</fullName>
        <ecNumber evidence="3">2.7.13.3</ecNumber>
    </recommendedName>
</protein>
<dbReference type="SMART" id="SM00304">
    <property type="entry name" value="HAMP"/>
    <property type="match status" value="1"/>
</dbReference>
<keyword evidence="8" id="KW-0547">Nucleotide-binding</keyword>
<evidence type="ECO:0000256" key="12">
    <source>
        <dbReference type="ARBA" id="ARBA00023012"/>
    </source>
</evidence>
<dbReference type="PANTHER" id="PTHR45528">
    <property type="entry name" value="SENSOR HISTIDINE KINASE CPXA"/>
    <property type="match status" value="1"/>
</dbReference>
<dbReference type="CDD" id="cd00082">
    <property type="entry name" value="HisKA"/>
    <property type="match status" value="1"/>
</dbReference>
<evidence type="ECO:0000256" key="11">
    <source>
        <dbReference type="ARBA" id="ARBA00022989"/>
    </source>
</evidence>
<evidence type="ECO:0000256" key="3">
    <source>
        <dbReference type="ARBA" id="ARBA00012438"/>
    </source>
</evidence>
<dbReference type="Gene3D" id="1.10.287.130">
    <property type="match status" value="1"/>
</dbReference>
<evidence type="ECO:0000256" key="1">
    <source>
        <dbReference type="ARBA" id="ARBA00000085"/>
    </source>
</evidence>
<evidence type="ECO:0000256" key="14">
    <source>
        <dbReference type="SAM" id="Phobius"/>
    </source>
</evidence>
<dbReference type="InterPro" id="IPR003594">
    <property type="entry name" value="HATPase_dom"/>
</dbReference>
<evidence type="ECO:0000256" key="9">
    <source>
        <dbReference type="ARBA" id="ARBA00022777"/>
    </source>
</evidence>
<proteinExistence type="predicted"/>
<evidence type="ECO:0000259" key="15">
    <source>
        <dbReference type="PROSITE" id="PS50109"/>
    </source>
</evidence>
<feature type="domain" description="Histidine kinase" evidence="15">
    <location>
        <begin position="259"/>
        <end position="458"/>
    </location>
</feature>
<evidence type="ECO:0000256" key="5">
    <source>
        <dbReference type="ARBA" id="ARBA00022553"/>
    </source>
</evidence>
<name>A0A5R9G095_9BACL</name>
<keyword evidence="18" id="KW-1185">Reference proteome</keyword>
<dbReference type="SUPFAM" id="SSF47384">
    <property type="entry name" value="Homodimeric domain of signal transducing histidine kinase"/>
    <property type="match status" value="1"/>
</dbReference>
<dbReference type="EC" id="2.7.13.3" evidence="3"/>
<dbReference type="PROSITE" id="PS50109">
    <property type="entry name" value="HIS_KIN"/>
    <property type="match status" value="1"/>
</dbReference>
<dbReference type="Gene3D" id="6.10.340.10">
    <property type="match status" value="1"/>
</dbReference>
<evidence type="ECO:0000256" key="7">
    <source>
        <dbReference type="ARBA" id="ARBA00022692"/>
    </source>
</evidence>
<dbReference type="InterPro" id="IPR003660">
    <property type="entry name" value="HAMP_dom"/>
</dbReference>